<dbReference type="SUPFAM" id="SSF54001">
    <property type="entry name" value="Cysteine proteinases"/>
    <property type="match status" value="1"/>
</dbReference>
<keyword evidence="24" id="KW-0012">Acyltransferase</keyword>
<dbReference type="GO" id="GO:0005829">
    <property type="term" value="C:cytosol"/>
    <property type="evidence" value="ECO:0007669"/>
    <property type="project" value="UniProtKB-SubCell"/>
</dbReference>
<evidence type="ECO:0000256" key="31">
    <source>
        <dbReference type="ARBA" id="ARBA00041677"/>
    </source>
</evidence>
<feature type="active site" evidence="42">
    <location>
        <position position="209"/>
    </location>
</feature>
<evidence type="ECO:0000313" key="45">
    <source>
        <dbReference type="Proteomes" id="UP000008672"/>
    </source>
</evidence>
<reference evidence="44" key="3">
    <citation type="submission" date="2025-09" db="UniProtKB">
        <authorList>
            <consortium name="Ensembl"/>
        </authorList>
    </citation>
    <scope>IDENTIFICATION</scope>
</reference>
<comment type="catalytic activity">
    <reaction evidence="27">
        <text>L-glutaminyl-[protein] + L-lysyl-[protein] = [protein]-L-lysyl-N(6)-5-L-glutamyl-[protein] + NH4(+)</text>
        <dbReference type="Rhea" id="RHEA:54816"/>
        <dbReference type="Rhea" id="RHEA-COMP:9752"/>
        <dbReference type="Rhea" id="RHEA-COMP:10207"/>
        <dbReference type="Rhea" id="RHEA-COMP:14005"/>
        <dbReference type="ChEBI" id="CHEBI:28938"/>
        <dbReference type="ChEBI" id="CHEBI:29969"/>
        <dbReference type="ChEBI" id="CHEBI:30011"/>
        <dbReference type="ChEBI" id="CHEBI:138370"/>
        <dbReference type="EC" id="2.3.2.13"/>
    </reaction>
    <physiologicalReaction direction="left-to-right" evidence="27">
        <dbReference type="Rhea" id="RHEA:54817"/>
    </physiologicalReaction>
</comment>
<keyword evidence="21" id="KW-0342">GTP-binding</keyword>
<evidence type="ECO:0000256" key="35">
    <source>
        <dbReference type="ARBA" id="ARBA00042912"/>
    </source>
</evidence>
<evidence type="ECO:0000256" key="4">
    <source>
        <dbReference type="ARBA" id="ARBA00004236"/>
    </source>
</evidence>
<evidence type="ECO:0000256" key="15">
    <source>
        <dbReference type="ARBA" id="ARBA00022679"/>
    </source>
</evidence>
<dbReference type="Bgee" id="ENSLACG00000010545">
    <property type="expression patterns" value="Expressed in pectoral fin and 1 other cell type or tissue"/>
</dbReference>
<evidence type="ECO:0000256" key="6">
    <source>
        <dbReference type="ARBA" id="ARBA00004498"/>
    </source>
</evidence>
<comment type="catalytic activity">
    <reaction evidence="39">
        <text>L-glutaminyl-[protein] + histamine = 5-histaminyl-L-glutamyl-[protein] + NH4(+)</text>
        <dbReference type="Rhea" id="RHEA:66564"/>
        <dbReference type="Rhea" id="RHEA-COMP:10207"/>
        <dbReference type="Rhea" id="RHEA-COMP:17056"/>
        <dbReference type="ChEBI" id="CHEBI:28938"/>
        <dbReference type="ChEBI" id="CHEBI:30011"/>
        <dbReference type="ChEBI" id="CHEBI:58432"/>
        <dbReference type="ChEBI" id="CHEBI:167179"/>
    </reaction>
    <physiologicalReaction direction="left-to-right" evidence="39">
        <dbReference type="Rhea" id="RHEA:66565"/>
    </physiologicalReaction>
</comment>
<keyword evidence="12" id="KW-0964">Secreted</keyword>
<dbReference type="InterPro" id="IPR038765">
    <property type="entry name" value="Papain-like_cys_pep_sf"/>
</dbReference>
<gene>
    <name evidence="44" type="primary">TGM2</name>
</gene>
<keyword evidence="11" id="KW-0963">Cytoplasm</keyword>
<evidence type="ECO:0000256" key="10">
    <source>
        <dbReference type="ARBA" id="ARBA00022475"/>
    </source>
</evidence>
<dbReference type="GO" id="GO:0005634">
    <property type="term" value="C:nucleus"/>
    <property type="evidence" value="ECO:0007669"/>
    <property type="project" value="UniProtKB-SubCell"/>
</dbReference>
<keyword evidence="10" id="KW-1003">Cell membrane</keyword>
<dbReference type="GO" id="GO:0050568">
    <property type="term" value="F:protein-glutamine glutaminase activity"/>
    <property type="evidence" value="ECO:0007669"/>
    <property type="project" value="UniProtKB-EC"/>
</dbReference>
<evidence type="ECO:0000256" key="37">
    <source>
        <dbReference type="ARBA" id="ARBA00043138"/>
    </source>
</evidence>
<evidence type="ECO:0000256" key="14">
    <source>
        <dbReference type="ARBA" id="ARBA00022670"/>
    </source>
</evidence>
<dbReference type="InterPro" id="IPR050779">
    <property type="entry name" value="Transglutaminase"/>
</dbReference>
<dbReference type="EMBL" id="AFYH01186180">
    <property type="status" value="NOT_ANNOTATED_CDS"/>
    <property type="molecule type" value="Genomic_DNA"/>
</dbReference>
<dbReference type="InterPro" id="IPR036238">
    <property type="entry name" value="Transglutaminase_C_sf"/>
</dbReference>
<dbReference type="EC" id="2.3.2.13" evidence="25"/>
<dbReference type="FunFam" id="3.90.260.10:FF:000001">
    <property type="entry name" value="Protein-glutamine gamma-glutamyltransferase 2"/>
    <property type="match status" value="1"/>
</dbReference>
<evidence type="ECO:0000256" key="30">
    <source>
        <dbReference type="ARBA" id="ARBA00041650"/>
    </source>
</evidence>
<dbReference type="SUPFAM" id="SSF81296">
    <property type="entry name" value="E set domains"/>
    <property type="match status" value="1"/>
</dbReference>
<dbReference type="InterPro" id="IPR023608">
    <property type="entry name" value="Transglutaminase_animal"/>
</dbReference>
<dbReference type="InParanoid" id="H3AQR0"/>
<evidence type="ECO:0000256" key="9">
    <source>
        <dbReference type="ARBA" id="ARBA00022454"/>
    </source>
</evidence>
<dbReference type="FunFam" id="2.60.40.10:FF:000090">
    <property type="entry name" value="Protein-glutamine gamma-glutamyltransferase 2"/>
    <property type="match status" value="1"/>
</dbReference>
<evidence type="ECO:0000256" key="36">
    <source>
        <dbReference type="ARBA" id="ARBA00043104"/>
    </source>
</evidence>
<dbReference type="SUPFAM" id="SSF49309">
    <property type="entry name" value="Transglutaminase, two C-terminal domains"/>
    <property type="match status" value="2"/>
</dbReference>
<dbReference type="EMBL" id="AFYH01186179">
    <property type="status" value="NOT_ANNOTATED_CDS"/>
    <property type="molecule type" value="Genomic_DNA"/>
</dbReference>
<proteinExistence type="inferred from homology"/>
<evidence type="ECO:0000256" key="7">
    <source>
        <dbReference type="ARBA" id="ARBA00004514"/>
    </source>
</evidence>
<feature type="domain" description="Transglutaminase-like" evidence="43">
    <location>
        <begin position="201"/>
        <end position="293"/>
    </location>
</feature>
<evidence type="ECO:0000256" key="1">
    <source>
        <dbReference type="ARBA" id="ARBA00001913"/>
    </source>
</evidence>
<dbReference type="Gene3D" id="3.90.260.10">
    <property type="entry name" value="Transglutaminase-like"/>
    <property type="match status" value="1"/>
</dbReference>
<evidence type="ECO:0000313" key="44">
    <source>
        <dbReference type="Ensembl" id="ENSLACP00000011981.1"/>
    </source>
</evidence>
<dbReference type="GO" id="GO:0046872">
    <property type="term" value="F:metal ion binding"/>
    <property type="evidence" value="ECO:0007669"/>
    <property type="project" value="UniProtKB-KW"/>
</dbReference>
<organism evidence="44 45">
    <name type="scientific">Latimeria chalumnae</name>
    <name type="common">Coelacanth</name>
    <dbReference type="NCBI Taxonomy" id="7897"/>
    <lineage>
        <taxon>Eukaryota</taxon>
        <taxon>Metazoa</taxon>
        <taxon>Chordata</taxon>
        <taxon>Craniata</taxon>
        <taxon>Vertebrata</taxon>
        <taxon>Euteleostomi</taxon>
        <taxon>Coelacanthiformes</taxon>
        <taxon>Coelacanthidae</taxon>
        <taxon>Latimeria</taxon>
    </lineage>
</organism>
<dbReference type="PIRSF" id="PIRSF000459">
    <property type="entry name" value="TGM_EBP42"/>
    <property type="match status" value="1"/>
</dbReference>
<accession>H3AQR0</accession>
<dbReference type="eggNOG" id="ENOG502QUSX">
    <property type="taxonomic scope" value="Eukaryota"/>
</dbReference>
<evidence type="ECO:0000256" key="3">
    <source>
        <dbReference type="ARBA" id="ARBA00004173"/>
    </source>
</evidence>
<evidence type="ECO:0000256" key="41">
    <source>
        <dbReference type="ARBA" id="ARBA00048365"/>
    </source>
</evidence>
<dbReference type="Proteomes" id="UP000008672">
    <property type="component" value="Unassembled WGS sequence"/>
</dbReference>
<evidence type="ECO:0000256" key="8">
    <source>
        <dbReference type="ARBA" id="ARBA00005968"/>
    </source>
</evidence>
<dbReference type="FunCoup" id="H3AQR0">
    <property type="interactions" value="519"/>
</dbReference>
<dbReference type="InterPro" id="IPR008958">
    <property type="entry name" value="Transglutaminase_C"/>
</dbReference>
<evidence type="ECO:0000256" key="12">
    <source>
        <dbReference type="ARBA" id="ARBA00022525"/>
    </source>
</evidence>
<dbReference type="Gene3D" id="2.60.40.10">
    <property type="entry name" value="Immunoglobulins"/>
    <property type="match status" value="3"/>
</dbReference>
<keyword evidence="15" id="KW-0808">Transferase</keyword>
<evidence type="ECO:0000256" key="23">
    <source>
        <dbReference type="ARBA" id="ARBA00023242"/>
    </source>
</evidence>
<evidence type="ECO:0000256" key="2">
    <source>
        <dbReference type="ARBA" id="ARBA00004123"/>
    </source>
</evidence>
<dbReference type="InterPro" id="IPR001102">
    <property type="entry name" value="Transglutaminase_N"/>
</dbReference>
<dbReference type="HOGENOM" id="CLU_013435_1_0_1"/>
<comment type="catalytic activity">
    <reaction evidence="38">
        <text>L-glutaminyl-[protein] + H2O = L-glutamyl-[protein] + NH4(+)</text>
        <dbReference type="Rhea" id="RHEA:16441"/>
        <dbReference type="Rhea" id="RHEA-COMP:10207"/>
        <dbReference type="Rhea" id="RHEA-COMP:10208"/>
        <dbReference type="ChEBI" id="CHEBI:15377"/>
        <dbReference type="ChEBI" id="CHEBI:28938"/>
        <dbReference type="ChEBI" id="CHEBI:29973"/>
        <dbReference type="ChEBI" id="CHEBI:30011"/>
        <dbReference type="EC" id="3.5.1.44"/>
    </reaction>
    <physiologicalReaction direction="left-to-right" evidence="38">
        <dbReference type="Rhea" id="RHEA:16442"/>
    </physiologicalReaction>
</comment>
<evidence type="ECO:0000256" key="28">
    <source>
        <dbReference type="ARBA" id="ARBA00039019"/>
    </source>
</evidence>
<dbReference type="AlphaFoldDB" id="H3AQR0"/>
<evidence type="ECO:0000256" key="19">
    <source>
        <dbReference type="ARBA" id="ARBA00022837"/>
    </source>
</evidence>
<keyword evidence="23" id="KW-0539">Nucleus</keyword>
<dbReference type="EMBL" id="AFYH01186181">
    <property type="status" value="NOT_ANNOTATED_CDS"/>
    <property type="molecule type" value="Genomic_DNA"/>
</dbReference>
<evidence type="ECO:0000256" key="27">
    <source>
        <dbReference type="ARBA" id="ARBA00036876"/>
    </source>
</evidence>
<feature type="active site" evidence="42">
    <location>
        <position position="290"/>
    </location>
</feature>
<evidence type="ECO:0000256" key="13">
    <source>
        <dbReference type="ARBA" id="ARBA00022530"/>
    </source>
</evidence>
<dbReference type="Pfam" id="PF00927">
    <property type="entry name" value="Transglut_C"/>
    <property type="match status" value="2"/>
</dbReference>
<evidence type="ECO:0000256" key="26">
    <source>
        <dbReference type="ARBA" id="ARBA00036377"/>
    </source>
</evidence>
<dbReference type="GO" id="GO:0006508">
    <property type="term" value="P:proteolysis"/>
    <property type="evidence" value="ECO:0007669"/>
    <property type="project" value="UniProtKB-KW"/>
</dbReference>
<dbReference type="GeneTree" id="ENSGT01050000244866"/>
<evidence type="ECO:0000256" key="38">
    <source>
        <dbReference type="ARBA" id="ARBA00047868"/>
    </source>
</evidence>
<comment type="catalytic activity">
    <reaction evidence="40">
        <text>L-glutaminyl-[protein] + (R)-noradrenaline = 5-(R)-noradrenalinyl-L-glutamyl-[protein] + NH4(+)</text>
        <dbReference type="Rhea" id="RHEA:66560"/>
        <dbReference type="Rhea" id="RHEA-COMP:10207"/>
        <dbReference type="Rhea" id="RHEA-COMP:17054"/>
        <dbReference type="ChEBI" id="CHEBI:28938"/>
        <dbReference type="ChEBI" id="CHEBI:30011"/>
        <dbReference type="ChEBI" id="CHEBI:72587"/>
        <dbReference type="ChEBI" id="CHEBI:167178"/>
    </reaction>
    <physiologicalReaction direction="left-to-right" evidence="40">
        <dbReference type="Rhea" id="RHEA:66561"/>
    </physiologicalReaction>
</comment>
<comment type="catalytic activity">
    <reaction evidence="41">
        <text>L-glutaminyl-[protein] + dopamine = 5-dopaminyl-L-glutamyl-[protein] + NH4(+)</text>
        <dbReference type="Rhea" id="RHEA:66556"/>
        <dbReference type="Rhea" id="RHEA-COMP:10207"/>
        <dbReference type="Rhea" id="RHEA-COMP:17053"/>
        <dbReference type="ChEBI" id="CHEBI:28938"/>
        <dbReference type="ChEBI" id="CHEBI:30011"/>
        <dbReference type="ChEBI" id="CHEBI:59905"/>
        <dbReference type="ChEBI" id="CHEBI:167175"/>
    </reaction>
    <physiologicalReaction direction="left-to-right" evidence="41">
        <dbReference type="Rhea" id="RHEA:66557"/>
    </physiologicalReaction>
</comment>
<dbReference type="EC" id="3.5.1.44" evidence="28"/>
<dbReference type="FunFam" id="2.60.40.10:FF:001042">
    <property type="entry name" value="Protein-glutamine gamma-glutamyltransferase 2"/>
    <property type="match status" value="1"/>
</dbReference>
<dbReference type="PROSITE" id="PS00547">
    <property type="entry name" value="TRANSGLUTAMINASES"/>
    <property type="match status" value="1"/>
</dbReference>
<evidence type="ECO:0000256" key="25">
    <source>
        <dbReference type="ARBA" id="ARBA00024222"/>
    </source>
</evidence>
<evidence type="ECO:0000256" key="11">
    <source>
        <dbReference type="ARBA" id="ARBA00022490"/>
    </source>
</evidence>
<dbReference type="GO" id="GO:0003810">
    <property type="term" value="F:protein-glutamine gamma-glutamyltransferase activity"/>
    <property type="evidence" value="ECO:0007669"/>
    <property type="project" value="UniProtKB-EC"/>
</dbReference>
<dbReference type="Pfam" id="PF00868">
    <property type="entry name" value="Transglut_N"/>
    <property type="match status" value="1"/>
</dbReference>
<evidence type="ECO:0000256" key="22">
    <source>
        <dbReference type="ARBA" id="ARBA00023136"/>
    </source>
</evidence>
<evidence type="ECO:0000256" key="18">
    <source>
        <dbReference type="ARBA" id="ARBA00022801"/>
    </source>
</evidence>
<protein>
    <recommendedName>
        <fullName evidence="29">Protein-glutamine gamma-glutamyltransferase 2</fullName>
        <ecNumber evidence="25">2.3.2.13</ecNumber>
        <ecNumber evidence="28">3.5.1.44</ecNumber>
    </recommendedName>
    <alternativeName>
        <fullName evidence="32">Isopeptidase TGM2</fullName>
    </alternativeName>
    <alternativeName>
        <fullName evidence="34">Protein-glutamine deamidase TGM2</fullName>
    </alternativeName>
    <alternativeName>
        <fullName evidence="33">Protein-glutamine dopaminyltransferase TGM2</fullName>
    </alternativeName>
    <alternativeName>
        <fullName evidence="36">Protein-glutamine histaminyltransferase TGM2</fullName>
    </alternativeName>
    <alternativeName>
        <fullName evidence="37">Protein-glutamine noradrenalinyltransferase TGM2</fullName>
    </alternativeName>
    <alternativeName>
        <fullName evidence="35">Protein-glutamine serotonyltransferase TGM2</fullName>
    </alternativeName>
    <alternativeName>
        <fullName evidence="31">Tissue transglutaminase</fullName>
    </alternativeName>
    <alternativeName>
        <fullName evidence="30">Transglutaminase-2</fullName>
    </alternativeName>
</protein>
<evidence type="ECO:0000256" key="34">
    <source>
        <dbReference type="ARBA" id="ARBA00042239"/>
    </source>
</evidence>
<evidence type="ECO:0000256" key="39">
    <source>
        <dbReference type="ARBA" id="ARBA00047876"/>
    </source>
</evidence>
<sequence length="620" mass="69529">GPCPVETSGTRAKFTLSNSVTEDWSAAIICNNGNVLSLSVQSPANARIGRYFLTMESQDSSIDLGEFILLFNPWCPGDSVFMTDERKLKEYVLTQDGIIYQGTVEYITSTPWNFGQFEGGILDVCLLLLDTNPKFFKNSDKDCSRRNDPVYITRVVSAMVNCNDDKGVLYGKWDGEYDGGISPLHWTGSVQILRNWMTAGCLPVRYGQCWVFAAVACTVLRCLGIPTRVITNYYSAHDTNSNLIIERYIDEKGMSVNKSKDSIWNFHCWVESWMTRSDLKPDYDGWQVVDPTPQEKSEGVYCCGPAPVKAIKEGEVALKYDVPFVFAEVNADVVFWIKHPNGKQEKAVYPSQVGKSISTKSIGSDTREDVTHHYKFRDGSPEEREVFLKADHQHKLTQKPQTDLDLTIKVSDGMNNGCDFDVFAVITNRTSVEHFCRLMFCARTVSYNGVIGNECGMKDLLNVTIPANQEKRIPLRVLYSKYGDSLTQDNLIKLMALLFEYQTKDLLLAVRDIYIDNPKIKIKILGEPAQNRKLAAEITLHNPLSVPLTDCLFTVEGAGLTDGQQIQQAVGPVDPGQEAKAKVYFTPRQSGLRKLVVDFDSNKLRNVKGYRNVIISPAPK</sequence>
<comment type="cofactor">
    <cofactor evidence="1">
        <name>Ca(2+)</name>
        <dbReference type="ChEBI" id="CHEBI:29108"/>
    </cofactor>
</comment>
<feature type="active site" evidence="42">
    <location>
        <position position="267"/>
    </location>
</feature>
<dbReference type="PANTHER" id="PTHR11590:SF6">
    <property type="entry name" value="PROTEIN-GLUTAMINE GAMMA-GLUTAMYLTRANSFERASE 2"/>
    <property type="match status" value="1"/>
</dbReference>
<evidence type="ECO:0000256" key="5">
    <source>
        <dbReference type="ARBA" id="ARBA00004286"/>
    </source>
</evidence>
<dbReference type="OMA" id="CTVGPGE"/>
<dbReference type="GO" id="GO:0005525">
    <property type="term" value="F:GTP binding"/>
    <property type="evidence" value="ECO:0007669"/>
    <property type="project" value="UniProtKB-KW"/>
</dbReference>
<comment type="subcellular location">
    <subcellularLocation>
        <location evidence="4">Cell membrane</location>
    </subcellularLocation>
    <subcellularLocation>
        <location evidence="5">Chromosome</location>
    </subcellularLocation>
    <subcellularLocation>
        <location evidence="7">Cytoplasm</location>
        <location evidence="7">Cytosol</location>
    </subcellularLocation>
    <subcellularLocation>
        <location evidence="3">Mitochondrion</location>
    </subcellularLocation>
    <subcellularLocation>
        <location evidence="2">Nucleus</location>
    </subcellularLocation>
    <subcellularLocation>
        <location evidence="6">Secreted</location>
        <location evidence="6">Extracellular space</location>
        <location evidence="6">Extracellular matrix</location>
    </subcellularLocation>
</comment>
<dbReference type="InterPro" id="IPR013783">
    <property type="entry name" value="Ig-like_fold"/>
</dbReference>
<evidence type="ECO:0000259" key="43">
    <source>
        <dbReference type="SMART" id="SM00460"/>
    </source>
</evidence>
<keyword evidence="13" id="KW-0272">Extracellular matrix</keyword>
<keyword evidence="19" id="KW-0106">Calcium</keyword>
<dbReference type="GO" id="GO:0008233">
    <property type="term" value="F:peptidase activity"/>
    <property type="evidence" value="ECO:0007669"/>
    <property type="project" value="UniProtKB-KW"/>
</dbReference>
<evidence type="ECO:0000256" key="21">
    <source>
        <dbReference type="ARBA" id="ARBA00023134"/>
    </source>
</evidence>
<dbReference type="PANTHER" id="PTHR11590">
    <property type="entry name" value="PROTEIN-GLUTAMINE GAMMA-GLUTAMYLTRANSFERASE"/>
    <property type="match status" value="1"/>
</dbReference>
<evidence type="ECO:0000256" key="29">
    <source>
        <dbReference type="ARBA" id="ARBA00040561"/>
    </source>
</evidence>
<evidence type="ECO:0000256" key="32">
    <source>
        <dbReference type="ARBA" id="ARBA00042099"/>
    </source>
</evidence>
<dbReference type="Pfam" id="PF01841">
    <property type="entry name" value="Transglut_core"/>
    <property type="match status" value="1"/>
</dbReference>
<evidence type="ECO:0000256" key="20">
    <source>
        <dbReference type="ARBA" id="ARBA00023128"/>
    </source>
</evidence>
<keyword evidence="18" id="KW-0378">Hydrolase</keyword>
<keyword evidence="9" id="KW-0158">Chromosome</keyword>
<evidence type="ECO:0000256" key="24">
    <source>
        <dbReference type="ARBA" id="ARBA00023315"/>
    </source>
</evidence>
<dbReference type="InterPro" id="IPR036985">
    <property type="entry name" value="Transglutaminase-like_sf"/>
</dbReference>
<dbReference type="STRING" id="7897.ENSLACP00000011981"/>
<evidence type="ECO:0000256" key="16">
    <source>
        <dbReference type="ARBA" id="ARBA00022723"/>
    </source>
</evidence>
<comment type="similarity">
    <text evidence="8">Belongs to the transglutaminase superfamily. Transglutaminase family.</text>
</comment>
<keyword evidence="45" id="KW-1185">Reference proteome</keyword>
<dbReference type="InterPro" id="IPR002931">
    <property type="entry name" value="Transglutaminase-like"/>
</dbReference>
<dbReference type="GO" id="GO:0005739">
    <property type="term" value="C:mitochondrion"/>
    <property type="evidence" value="ECO:0007669"/>
    <property type="project" value="UniProtKB-SubCell"/>
</dbReference>
<reference evidence="45" key="1">
    <citation type="submission" date="2011-08" db="EMBL/GenBank/DDBJ databases">
        <title>The draft genome of Latimeria chalumnae.</title>
        <authorList>
            <person name="Di Palma F."/>
            <person name="Alfoldi J."/>
            <person name="Johnson J."/>
            <person name="Berlin A."/>
            <person name="Gnerre S."/>
            <person name="Jaffe D."/>
            <person name="MacCallum I."/>
            <person name="Young S."/>
            <person name="Walker B.J."/>
            <person name="Lander E."/>
            <person name="Lindblad-Toh K."/>
        </authorList>
    </citation>
    <scope>NUCLEOTIDE SEQUENCE [LARGE SCALE GENOMIC DNA]</scope>
    <source>
        <strain evidence="45">Wild caught</strain>
    </source>
</reference>
<keyword evidence="14" id="KW-0645">Protease</keyword>
<reference evidence="44" key="2">
    <citation type="submission" date="2025-08" db="UniProtKB">
        <authorList>
            <consortium name="Ensembl"/>
        </authorList>
    </citation>
    <scope>IDENTIFICATION</scope>
</reference>
<dbReference type="SMART" id="SM00460">
    <property type="entry name" value="TGc"/>
    <property type="match status" value="1"/>
</dbReference>
<evidence type="ECO:0000256" key="42">
    <source>
        <dbReference type="PIRSR" id="PIRSR000459-1"/>
    </source>
</evidence>
<keyword evidence="22" id="KW-0472">Membrane</keyword>
<dbReference type="GO" id="GO:0005886">
    <property type="term" value="C:plasma membrane"/>
    <property type="evidence" value="ECO:0007669"/>
    <property type="project" value="UniProtKB-SubCell"/>
</dbReference>
<evidence type="ECO:0000256" key="17">
    <source>
        <dbReference type="ARBA" id="ARBA00022741"/>
    </source>
</evidence>
<evidence type="ECO:0000256" key="40">
    <source>
        <dbReference type="ARBA" id="ARBA00048230"/>
    </source>
</evidence>
<dbReference type="InterPro" id="IPR013808">
    <property type="entry name" value="Transglutaminase_AS"/>
</dbReference>
<dbReference type="InterPro" id="IPR014756">
    <property type="entry name" value="Ig_E-set"/>
</dbReference>
<comment type="catalytic activity">
    <reaction evidence="26">
        <text>L-glutaminyl-[protein] + serotonin = 5-serotonyl-L-glutamyl-[protein] + NH4(+)</text>
        <dbReference type="Rhea" id="RHEA:66552"/>
        <dbReference type="Rhea" id="RHEA-COMP:10207"/>
        <dbReference type="Rhea" id="RHEA-COMP:17052"/>
        <dbReference type="ChEBI" id="CHEBI:28938"/>
        <dbReference type="ChEBI" id="CHEBI:30011"/>
        <dbReference type="ChEBI" id="CHEBI:167174"/>
        <dbReference type="ChEBI" id="CHEBI:350546"/>
    </reaction>
    <physiologicalReaction direction="left-to-right" evidence="26">
        <dbReference type="Rhea" id="RHEA:66553"/>
    </physiologicalReaction>
</comment>
<evidence type="ECO:0000256" key="33">
    <source>
        <dbReference type="ARBA" id="ARBA00042105"/>
    </source>
</evidence>
<keyword evidence="20" id="KW-0496">Mitochondrion</keyword>
<dbReference type="GO" id="GO:0005694">
    <property type="term" value="C:chromosome"/>
    <property type="evidence" value="ECO:0007669"/>
    <property type="project" value="UniProtKB-SubCell"/>
</dbReference>
<keyword evidence="16" id="KW-0479">Metal-binding</keyword>
<dbReference type="Ensembl" id="ENSLACT00000012072.1">
    <property type="protein sequence ID" value="ENSLACP00000011981.1"/>
    <property type="gene ID" value="ENSLACG00000010545.1"/>
</dbReference>
<keyword evidence="17" id="KW-0547">Nucleotide-binding</keyword>
<name>H3AQR0_LATCH</name>